<evidence type="ECO:0000256" key="1">
    <source>
        <dbReference type="ARBA" id="ARBA00004442"/>
    </source>
</evidence>
<comment type="similarity">
    <text evidence="2">Belongs to the outer membrane factor (OMF) (TC 1.B.17) family.</text>
</comment>
<dbReference type="InterPro" id="IPR051906">
    <property type="entry name" value="TolC-like"/>
</dbReference>
<comment type="subcellular location">
    <subcellularLocation>
        <location evidence="1">Cell outer membrane</location>
    </subcellularLocation>
</comment>
<name>A0ABS5JPD8_9BACT</name>
<accession>A0ABS5JPD8</accession>
<evidence type="ECO:0000256" key="6">
    <source>
        <dbReference type="ARBA" id="ARBA00023136"/>
    </source>
</evidence>
<keyword evidence="5" id="KW-0812">Transmembrane</keyword>
<gene>
    <name evidence="9" type="ORF">KEM10_00620</name>
</gene>
<reference evidence="9 10" key="1">
    <citation type="journal article" date="2015" name="Int. J. Syst. Evol. Microbiol.">
        <title>Carboxylicivirga linearis sp. nov., isolated from a sea cucumber culture pond.</title>
        <authorList>
            <person name="Wang F.Q."/>
            <person name="Zhou Y.X."/>
            <person name="Lin X.Z."/>
            <person name="Chen G.J."/>
            <person name="Du Z.J."/>
        </authorList>
    </citation>
    <scope>NUCLEOTIDE SEQUENCE [LARGE SCALE GENOMIC DNA]</scope>
    <source>
        <strain evidence="9 10">FB218</strain>
    </source>
</reference>
<keyword evidence="8" id="KW-0175">Coiled coil</keyword>
<dbReference type="PANTHER" id="PTHR30026:SF20">
    <property type="entry name" value="OUTER MEMBRANE PROTEIN TOLC"/>
    <property type="match status" value="1"/>
</dbReference>
<dbReference type="Pfam" id="PF02321">
    <property type="entry name" value="OEP"/>
    <property type="match status" value="1"/>
</dbReference>
<evidence type="ECO:0000313" key="9">
    <source>
        <dbReference type="EMBL" id="MBS2096757.1"/>
    </source>
</evidence>
<evidence type="ECO:0000256" key="5">
    <source>
        <dbReference type="ARBA" id="ARBA00022692"/>
    </source>
</evidence>
<dbReference type="SUPFAM" id="SSF56954">
    <property type="entry name" value="Outer membrane efflux proteins (OEP)"/>
    <property type="match status" value="1"/>
</dbReference>
<comment type="caution">
    <text evidence="9">The sequence shown here is derived from an EMBL/GenBank/DDBJ whole genome shotgun (WGS) entry which is preliminary data.</text>
</comment>
<dbReference type="RefSeq" id="WP_212212153.1">
    <property type="nucleotide sequence ID" value="NZ_JAGUCO010000001.1"/>
</dbReference>
<keyword evidence="10" id="KW-1185">Reference proteome</keyword>
<dbReference type="InterPro" id="IPR003423">
    <property type="entry name" value="OMP_efflux"/>
</dbReference>
<evidence type="ECO:0000256" key="4">
    <source>
        <dbReference type="ARBA" id="ARBA00022452"/>
    </source>
</evidence>
<evidence type="ECO:0000256" key="7">
    <source>
        <dbReference type="ARBA" id="ARBA00023237"/>
    </source>
</evidence>
<feature type="coiled-coil region" evidence="8">
    <location>
        <begin position="166"/>
        <end position="224"/>
    </location>
</feature>
<feature type="coiled-coil region" evidence="8">
    <location>
        <begin position="354"/>
        <end position="391"/>
    </location>
</feature>
<dbReference type="EMBL" id="JAGUCO010000001">
    <property type="protein sequence ID" value="MBS2096757.1"/>
    <property type="molecule type" value="Genomic_DNA"/>
</dbReference>
<protein>
    <submittedName>
        <fullName evidence="9">TolC family protein</fullName>
    </submittedName>
</protein>
<keyword evidence="7" id="KW-0998">Cell outer membrane</keyword>
<proteinExistence type="inferred from homology"/>
<organism evidence="9 10">
    <name type="scientific">Carboxylicivirga linearis</name>
    <dbReference type="NCBI Taxonomy" id="1628157"/>
    <lineage>
        <taxon>Bacteria</taxon>
        <taxon>Pseudomonadati</taxon>
        <taxon>Bacteroidota</taxon>
        <taxon>Bacteroidia</taxon>
        <taxon>Marinilabiliales</taxon>
        <taxon>Marinilabiliaceae</taxon>
        <taxon>Carboxylicivirga</taxon>
    </lineage>
</organism>
<evidence type="ECO:0000256" key="3">
    <source>
        <dbReference type="ARBA" id="ARBA00022448"/>
    </source>
</evidence>
<evidence type="ECO:0000256" key="8">
    <source>
        <dbReference type="SAM" id="Coils"/>
    </source>
</evidence>
<sequence length="444" mass="50989">MKLILRSAIFLLFILSGTRSEGQSTAEDTVHITLNGAWERANTFSKEIQLKNIDNQIGMEDLRQAKSQWLPHVGTNAHYGKLANIPVFEDGILETPTYIPIHDHTTYEAGIEAEFNLYSGHKNHIAIQKAETKTELLQYLKSESVSDIHYKVAELYLSIQRSTAFVKLIEQDVNRNKKRLEQIQQLYNNGVILKSDLLRAQLQLSQQETNLLRMNNNLNISKQQLNIILGFDDHHPLIPIDDIAMNLGELKQAYQNYIQIAMSTSHYEKMAEAHIKLSELDEKNLKADKLPRISLFGEYSYSFPQIMLYPYANAPYALGVGGIRISYNISSLYHDKHKENAASLTVDRQRLVKAQTEEKLRTEINKAYKRLNEDLTEIEVATLNIEQAQENDRIINETYFNQLALITDLLEADTQLLKAQFDLINSQISARLHYYQLLRLTGQL</sequence>
<dbReference type="PANTHER" id="PTHR30026">
    <property type="entry name" value="OUTER MEMBRANE PROTEIN TOLC"/>
    <property type="match status" value="1"/>
</dbReference>
<keyword evidence="3" id="KW-0813">Transport</keyword>
<evidence type="ECO:0000256" key="2">
    <source>
        <dbReference type="ARBA" id="ARBA00007613"/>
    </source>
</evidence>
<keyword evidence="4" id="KW-1134">Transmembrane beta strand</keyword>
<keyword evidence="6" id="KW-0472">Membrane</keyword>
<evidence type="ECO:0000313" key="10">
    <source>
        <dbReference type="Proteomes" id="UP000708576"/>
    </source>
</evidence>
<dbReference type="Proteomes" id="UP000708576">
    <property type="component" value="Unassembled WGS sequence"/>
</dbReference>
<dbReference type="Gene3D" id="1.20.1600.10">
    <property type="entry name" value="Outer membrane efflux proteins (OEP)"/>
    <property type="match status" value="1"/>
</dbReference>